<accession>G0U8E3</accession>
<proteinExistence type="predicted"/>
<evidence type="ECO:0000313" key="2">
    <source>
        <dbReference type="EMBL" id="CCC53867.1"/>
    </source>
</evidence>
<name>G0U8E3_TRYVY</name>
<dbReference type="VEuPathDB" id="TriTrypDB:TvY486_1113510"/>
<gene>
    <name evidence="2" type="ORF">TVY486_1113510</name>
</gene>
<dbReference type="EMBL" id="HE573027">
    <property type="protein sequence ID" value="CCC53867.1"/>
    <property type="molecule type" value="Genomic_DNA"/>
</dbReference>
<dbReference type="AlphaFoldDB" id="G0U8E3"/>
<reference evidence="2" key="1">
    <citation type="journal article" date="2012" name="Proc. Natl. Acad. Sci. U.S.A.">
        <title>Antigenic diversity is generated by distinct evolutionary mechanisms in African trypanosome species.</title>
        <authorList>
            <person name="Jackson A.P."/>
            <person name="Berry A."/>
            <person name="Aslett M."/>
            <person name="Allison H.C."/>
            <person name="Burton P."/>
            <person name="Vavrova-Anderson J."/>
            <person name="Brown R."/>
            <person name="Browne H."/>
            <person name="Corton N."/>
            <person name="Hauser H."/>
            <person name="Gamble J."/>
            <person name="Gilderthorp R."/>
            <person name="Marcello L."/>
            <person name="McQuillan J."/>
            <person name="Otto T.D."/>
            <person name="Quail M.A."/>
            <person name="Sanders M.J."/>
            <person name="van Tonder A."/>
            <person name="Ginger M.L."/>
            <person name="Field M.C."/>
            <person name="Barry J.D."/>
            <person name="Hertz-Fowler C."/>
            <person name="Berriman M."/>
        </authorList>
    </citation>
    <scope>NUCLEOTIDE SEQUENCE</scope>
    <source>
        <strain evidence="2">Y486</strain>
    </source>
</reference>
<protein>
    <recommendedName>
        <fullName evidence="3">Derlin</fullName>
    </recommendedName>
</protein>
<evidence type="ECO:0000256" key="1">
    <source>
        <dbReference type="SAM" id="MobiDB-lite"/>
    </source>
</evidence>
<organism evidence="2">
    <name type="scientific">Trypanosoma vivax (strain Y486)</name>
    <dbReference type="NCBI Taxonomy" id="1055687"/>
    <lineage>
        <taxon>Eukaryota</taxon>
        <taxon>Discoba</taxon>
        <taxon>Euglenozoa</taxon>
        <taxon>Kinetoplastea</taxon>
        <taxon>Metakinetoplastina</taxon>
        <taxon>Trypanosomatida</taxon>
        <taxon>Trypanosomatidae</taxon>
        <taxon>Trypanosoma</taxon>
        <taxon>Duttonella</taxon>
    </lineage>
</organism>
<feature type="region of interest" description="Disordered" evidence="1">
    <location>
        <begin position="94"/>
        <end position="120"/>
    </location>
</feature>
<evidence type="ECO:0008006" key="3">
    <source>
        <dbReference type="Google" id="ProtNLM"/>
    </source>
</evidence>
<sequence>MAQSFETWFRSLGPVTRRILVASVAAFHFNLGQNIVEDVLGIVVGHMFFFVKDLLPLTNPIDPLRTPSWFLRHVLANDGAQRVGSIFPQSGTFVRQSSGRAAEERSRSHRWGPGRALGGM</sequence>